<feature type="domain" description="ACB" evidence="3">
    <location>
        <begin position="3"/>
        <end position="87"/>
    </location>
</feature>
<proteinExistence type="inferred from homology"/>
<dbReference type="Proteomes" id="UP001443914">
    <property type="component" value="Unassembled WGS sequence"/>
</dbReference>
<dbReference type="Gene3D" id="1.20.80.10">
    <property type="match status" value="1"/>
</dbReference>
<evidence type="ECO:0000313" key="4">
    <source>
        <dbReference type="EMBL" id="KAK9667726.1"/>
    </source>
</evidence>
<evidence type="ECO:0000256" key="2">
    <source>
        <dbReference type="ARBA" id="ARBA00023121"/>
    </source>
</evidence>
<dbReference type="PANTHER" id="PTHR23310">
    <property type="entry name" value="ACYL-COA-BINDING PROTEIN, ACBP"/>
    <property type="match status" value="1"/>
</dbReference>
<dbReference type="GO" id="GO:0000062">
    <property type="term" value="F:fatty-acyl-CoA binding"/>
    <property type="evidence" value="ECO:0007669"/>
    <property type="project" value="InterPro"/>
</dbReference>
<reference evidence="4" key="1">
    <citation type="submission" date="2024-03" db="EMBL/GenBank/DDBJ databases">
        <title>WGS assembly of Saponaria officinalis var. Norfolk2.</title>
        <authorList>
            <person name="Jenkins J."/>
            <person name="Shu S."/>
            <person name="Grimwood J."/>
            <person name="Barry K."/>
            <person name="Goodstein D."/>
            <person name="Schmutz J."/>
            <person name="Leebens-Mack J."/>
            <person name="Osbourn A."/>
        </authorList>
    </citation>
    <scope>NUCLEOTIDE SEQUENCE [LARGE SCALE GENOMIC DNA]</scope>
    <source>
        <strain evidence="4">JIC</strain>
    </source>
</reference>
<evidence type="ECO:0000313" key="5">
    <source>
        <dbReference type="Proteomes" id="UP001443914"/>
    </source>
</evidence>
<dbReference type="Pfam" id="PF00887">
    <property type="entry name" value="ACBP"/>
    <property type="match status" value="1"/>
</dbReference>
<evidence type="ECO:0000256" key="1">
    <source>
        <dbReference type="ARBA" id="ARBA00005567"/>
    </source>
</evidence>
<sequence>MSLEAEFNQYAEKVKSLKQATNDDLLVLYGLYKQATIGDVNIACPGLFYQKDRAKWNSWNGYKGKSKDEAMTDYITKAKQMLEAAGLA</sequence>
<gene>
    <name evidence="4" type="ORF">RND81_13G007200</name>
</gene>
<dbReference type="InterPro" id="IPR000582">
    <property type="entry name" value="Acyl-CoA-binding_protein"/>
</dbReference>
<dbReference type="PRINTS" id="PR00689">
    <property type="entry name" value="ACOABINDINGP"/>
</dbReference>
<protein>
    <recommendedName>
        <fullName evidence="3">ACB domain-containing protein</fullName>
    </recommendedName>
</protein>
<dbReference type="EMBL" id="JBDFQZ010000013">
    <property type="protein sequence ID" value="KAK9667726.1"/>
    <property type="molecule type" value="Genomic_DNA"/>
</dbReference>
<dbReference type="InterPro" id="IPR014352">
    <property type="entry name" value="FERM/acyl-CoA-bd_prot_sf"/>
</dbReference>
<dbReference type="SUPFAM" id="SSF47027">
    <property type="entry name" value="Acyl-CoA binding protein"/>
    <property type="match status" value="1"/>
</dbReference>
<keyword evidence="2" id="KW-0446">Lipid-binding</keyword>
<dbReference type="PANTHER" id="PTHR23310:SF62">
    <property type="entry name" value="ACYL-COA BINDING PROTEIN 1, ISOFORM A"/>
    <property type="match status" value="1"/>
</dbReference>
<dbReference type="PROSITE" id="PS51228">
    <property type="entry name" value="ACB_2"/>
    <property type="match status" value="1"/>
</dbReference>
<comment type="caution">
    <text evidence="4">The sequence shown here is derived from an EMBL/GenBank/DDBJ whole genome shotgun (WGS) entry which is preliminary data.</text>
</comment>
<dbReference type="AlphaFoldDB" id="A0AAW1GSU6"/>
<dbReference type="GO" id="GO:0006631">
    <property type="term" value="P:fatty acid metabolic process"/>
    <property type="evidence" value="ECO:0007669"/>
    <property type="project" value="TreeGrafter"/>
</dbReference>
<dbReference type="InterPro" id="IPR035984">
    <property type="entry name" value="Acyl-CoA-binding_sf"/>
</dbReference>
<name>A0AAW1GSU6_SAPOF</name>
<accession>A0AAW1GSU6</accession>
<keyword evidence="5" id="KW-1185">Reference proteome</keyword>
<comment type="similarity">
    <text evidence="1">Belongs to the ACBP family.</text>
</comment>
<evidence type="ECO:0000259" key="3">
    <source>
        <dbReference type="PROSITE" id="PS51228"/>
    </source>
</evidence>
<organism evidence="4 5">
    <name type="scientific">Saponaria officinalis</name>
    <name type="common">Common soapwort</name>
    <name type="synonym">Lychnis saponaria</name>
    <dbReference type="NCBI Taxonomy" id="3572"/>
    <lineage>
        <taxon>Eukaryota</taxon>
        <taxon>Viridiplantae</taxon>
        <taxon>Streptophyta</taxon>
        <taxon>Embryophyta</taxon>
        <taxon>Tracheophyta</taxon>
        <taxon>Spermatophyta</taxon>
        <taxon>Magnoliopsida</taxon>
        <taxon>eudicotyledons</taxon>
        <taxon>Gunneridae</taxon>
        <taxon>Pentapetalae</taxon>
        <taxon>Caryophyllales</taxon>
        <taxon>Caryophyllaceae</taxon>
        <taxon>Caryophylleae</taxon>
        <taxon>Saponaria</taxon>
    </lineage>
</organism>